<dbReference type="STRING" id="47311.MBCUT_07480"/>
<protein>
    <recommendedName>
        <fullName evidence="4">Monovalent cation/H+ antiporter subunit F</fullName>
    </recommendedName>
</protein>
<keyword evidence="1" id="KW-1133">Transmembrane helix</keyword>
<reference evidence="2 3" key="1">
    <citation type="submission" date="2016-04" db="EMBL/GenBank/DDBJ databases">
        <title>Genome sequence of Methanobrevibacter cuticularis DSM 11139.</title>
        <authorList>
            <person name="Poehlein A."/>
            <person name="Seedorf H."/>
            <person name="Daniel R."/>
        </authorList>
    </citation>
    <scope>NUCLEOTIDE SEQUENCE [LARGE SCALE GENOMIC DNA]</scope>
    <source>
        <strain evidence="2 3">DSM 11139</strain>
    </source>
</reference>
<sequence length="83" mass="9355">MIEEIICIIVIIMAVRAFVTRDRAERMLYINVIDFSVSALIALYINTPFGLIIAIVFFISSTIGSNAIAYTLNRLDDEIILDE</sequence>
<dbReference type="AlphaFoldDB" id="A0A166EFJ8"/>
<keyword evidence="1" id="KW-0812">Transmembrane</keyword>
<organism evidence="2 3">
    <name type="scientific">Methanobrevibacter cuticularis</name>
    <dbReference type="NCBI Taxonomy" id="47311"/>
    <lineage>
        <taxon>Archaea</taxon>
        <taxon>Methanobacteriati</taxon>
        <taxon>Methanobacteriota</taxon>
        <taxon>Methanomada group</taxon>
        <taxon>Methanobacteria</taxon>
        <taxon>Methanobacteriales</taxon>
        <taxon>Methanobacteriaceae</taxon>
        <taxon>Methanobrevibacter</taxon>
    </lineage>
</organism>
<dbReference type="InterPro" id="IPR019214">
    <property type="entry name" value="EhaC-like"/>
</dbReference>
<proteinExistence type="predicted"/>
<feature type="transmembrane region" description="Helical" evidence="1">
    <location>
        <begin position="51"/>
        <end position="72"/>
    </location>
</feature>
<dbReference type="Pfam" id="PF09882">
    <property type="entry name" value="EhaC"/>
    <property type="match status" value="1"/>
</dbReference>
<name>A0A166EFJ8_9EURY</name>
<keyword evidence="3" id="KW-1185">Reference proteome</keyword>
<keyword evidence="1" id="KW-0472">Membrane</keyword>
<evidence type="ECO:0000256" key="1">
    <source>
        <dbReference type="SAM" id="Phobius"/>
    </source>
</evidence>
<dbReference type="RefSeq" id="WP_067259069.1">
    <property type="nucleotide sequence ID" value="NZ_LWMW01000089.1"/>
</dbReference>
<evidence type="ECO:0000313" key="2">
    <source>
        <dbReference type="EMBL" id="KZX16594.1"/>
    </source>
</evidence>
<dbReference type="PATRIC" id="fig|47311.3.peg.829"/>
<dbReference type="Proteomes" id="UP000077275">
    <property type="component" value="Unassembled WGS sequence"/>
</dbReference>
<comment type="caution">
    <text evidence="2">The sequence shown here is derived from an EMBL/GenBank/DDBJ whole genome shotgun (WGS) entry which is preliminary data.</text>
</comment>
<evidence type="ECO:0008006" key="4">
    <source>
        <dbReference type="Google" id="ProtNLM"/>
    </source>
</evidence>
<dbReference type="EMBL" id="LWMW01000089">
    <property type="protein sequence ID" value="KZX16594.1"/>
    <property type="molecule type" value="Genomic_DNA"/>
</dbReference>
<evidence type="ECO:0000313" key="3">
    <source>
        <dbReference type="Proteomes" id="UP000077275"/>
    </source>
</evidence>
<gene>
    <name evidence="2" type="ORF">MBCUT_07480</name>
</gene>
<dbReference type="OrthoDB" id="116038at2157"/>
<accession>A0A166EFJ8</accession>